<dbReference type="Gene3D" id="2.10.70.100">
    <property type="match status" value="1"/>
</dbReference>
<name>A0A495AXA4_VOGIN</name>
<dbReference type="SUPFAM" id="SSF55073">
    <property type="entry name" value="Nucleotide cyclase"/>
    <property type="match status" value="1"/>
</dbReference>
<dbReference type="InterPro" id="IPR001610">
    <property type="entry name" value="PAC"/>
</dbReference>
<dbReference type="PROSITE" id="PS50887">
    <property type="entry name" value="GGDEF"/>
    <property type="match status" value="1"/>
</dbReference>
<dbReference type="Gene3D" id="3.30.450.20">
    <property type="entry name" value="PAS domain"/>
    <property type="match status" value="3"/>
</dbReference>
<organism evidence="4 5">
    <name type="scientific">Vogesella indigofera</name>
    <name type="common">Pseudomonas indigofera</name>
    <dbReference type="NCBI Taxonomy" id="45465"/>
    <lineage>
        <taxon>Bacteria</taxon>
        <taxon>Pseudomonadati</taxon>
        <taxon>Pseudomonadota</taxon>
        <taxon>Betaproteobacteria</taxon>
        <taxon>Neisseriales</taxon>
        <taxon>Chromobacteriaceae</taxon>
        <taxon>Vogesella</taxon>
    </lineage>
</organism>
<feature type="domain" description="PAS" evidence="1">
    <location>
        <begin position="22"/>
        <end position="64"/>
    </location>
</feature>
<protein>
    <submittedName>
        <fullName evidence="4">PAS domain S-box-containing protein/diguanylate cyclase (GGDEF)-like protein</fullName>
    </submittedName>
</protein>
<dbReference type="InterPro" id="IPR035965">
    <property type="entry name" value="PAS-like_dom_sf"/>
</dbReference>
<proteinExistence type="predicted"/>
<reference evidence="4 5" key="1">
    <citation type="submission" date="2018-10" db="EMBL/GenBank/DDBJ databases">
        <title>Genomic Encyclopedia of Type Strains, Phase IV (KMG-IV): sequencing the most valuable type-strain genomes for metagenomic binning, comparative biology and taxonomic classification.</title>
        <authorList>
            <person name="Goeker M."/>
        </authorList>
    </citation>
    <scope>NUCLEOTIDE SEQUENCE [LARGE SCALE GENOMIC DNA]</scope>
    <source>
        <strain evidence="4 5">DSM 3303</strain>
    </source>
</reference>
<feature type="domain" description="GGDEF" evidence="3">
    <location>
        <begin position="425"/>
        <end position="559"/>
    </location>
</feature>
<dbReference type="InterPro" id="IPR013655">
    <property type="entry name" value="PAS_fold_3"/>
</dbReference>
<dbReference type="InterPro" id="IPR043128">
    <property type="entry name" value="Rev_trsase/Diguanyl_cyclase"/>
</dbReference>
<dbReference type="Pfam" id="PF13188">
    <property type="entry name" value="PAS_8"/>
    <property type="match status" value="1"/>
</dbReference>
<dbReference type="FunFam" id="3.30.70.270:FF:000001">
    <property type="entry name" value="Diguanylate cyclase domain protein"/>
    <property type="match status" value="1"/>
</dbReference>
<comment type="caution">
    <text evidence="4">The sequence shown here is derived from an EMBL/GenBank/DDBJ whole genome shotgun (WGS) entry which is preliminary data.</text>
</comment>
<evidence type="ECO:0000313" key="4">
    <source>
        <dbReference type="EMBL" id="RKQ53361.1"/>
    </source>
</evidence>
<dbReference type="GO" id="GO:0003824">
    <property type="term" value="F:catalytic activity"/>
    <property type="evidence" value="ECO:0007669"/>
    <property type="project" value="UniProtKB-ARBA"/>
</dbReference>
<dbReference type="CDD" id="cd01949">
    <property type="entry name" value="GGDEF"/>
    <property type="match status" value="1"/>
</dbReference>
<gene>
    <name evidence="4" type="ORF">C8E02_3297</name>
</gene>
<sequence>MQILAVVTVLALAAWALWCTRQLRRYRRWLDGAADPVLLVERNGRIRFANRQLCQLLDLPAAEVRRLRLEQIVLPDSDGYGPVWATLFSRHSRFVGSLGLRQVRYRAGLERMVIDAAALPEDALVLLTLRPPSRQNTDQPHHYLAQKLLQTAEADAGIGSWVLQMASGRLDWSREVHRIFGTDPATFRATESAYFERVHPADRARVRAELDAKMALQQPFDIEYRIIRPDGDIRDLLERNHIHCLPDGTIDHLWGTVIDMTQHKQLQRQLQLAQLAVEHSSEAVAIADGDMRWLYVNPALCRIAGRDEAALLAAPPSFLLPGADTALRGRDLLSLLGERHHWQGELRIARRGSMPLPVLASVSRVQDTGGGAETVWVFTDISRIKESERQLQSLAFFDGLTGLANRTLFNEQLERALQASRVAGTPLALVFADLNGFKQVNDRLGHQAGDEVLCRIATRLSRAVRSGDLVGRWGGDEFAILLPACGDAAVLAALLQRLQQAVSIMCPQPAAAPLAVGASFGVACFHGDALTATALLAQADQAMYRAKSQGGGAVWLHDGQGLQPFAATAGSEAASGQPAAL</sequence>
<dbReference type="PROSITE" id="PS50112">
    <property type="entry name" value="PAS"/>
    <property type="match status" value="1"/>
</dbReference>
<dbReference type="Pfam" id="PF13426">
    <property type="entry name" value="PAS_9"/>
    <property type="match status" value="1"/>
</dbReference>
<dbReference type="CDD" id="cd00130">
    <property type="entry name" value="PAS"/>
    <property type="match status" value="2"/>
</dbReference>
<dbReference type="AlphaFoldDB" id="A0A495AXA4"/>
<dbReference type="Proteomes" id="UP000279384">
    <property type="component" value="Unassembled WGS sequence"/>
</dbReference>
<dbReference type="InterPro" id="IPR000700">
    <property type="entry name" value="PAS-assoc_C"/>
</dbReference>
<dbReference type="SUPFAM" id="SSF55785">
    <property type="entry name" value="PYP-like sensor domain (PAS domain)"/>
    <property type="match status" value="3"/>
</dbReference>
<dbReference type="SMART" id="SM00267">
    <property type="entry name" value="GGDEF"/>
    <property type="match status" value="1"/>
</dbReference>
<dbReference type="InterPro" id="IPR029787">
    <property type="entry name" value="Nucleotide_cyclase"/>
</dbReference>
<dbReference type="SMART" id="SM00091">
    <property type="entry name" value="PAS"/>
    <property type="match status" value="3"/>
</dbReference>
<dbReference type="RefSeq" id="WP_120812508.1">
    <property type="nucleotide sequence ID" value="NZ_RBID01000019.1"/>
</dbReference>
<dbReference type="Gene3D" id="3.30.70.270">
    <property type="match status" value="1"/>
</dbReference>
<dbReference type="PANTHER" id="PTHR44757:SF2">
    <property type="entry name" value="BIOFILM ARCHITECTURE MAINTENANCE PROTEIN MBAA"/>
    <property type="match status" value="1"/>
</dbReference>
<dbReference type="PROSITE" id="PS50113">
    <property type="entry name" value="PAC"/>
    <property type="match status" value="1"/>
</dbReference>
<evidence type="ECO:0000259" key="3">
    <source>
        <dbReference type="PROSITE" id="PS50887"/>
    </source>
</evidence>
<dbReference type="EMBL" id="RBID01000019">
    <property type="protein sequence ID" value="RKQ53361.1"/>
    <property type="molecule type" value="Genomic_DNA"/>
</dbReference>
<dbReference type="Pfam" id="PF08447">
    <property type="entry name" value="PAS_3"/>
    <property type="match status" value="1"/>
</dbReference>
<dbReference type="InterPro" id="IPR000014">
    <property type="entry name" value="PAS"/>
</dbReference>
<dbReference type="SMART" id="SM00086">
    <property type="entry name" value="PAC"/>
    <property type="match status" value="2"/>
</dbReference>
<dbReference type="NCBIfam" id="TIGR00229">
    <property type="entry name" value="sensory_box"/>
    <property type="match status" value="1"/>
</dbReference>
<evidence type="ECO:0000313" key="5">
    <source>
        <dbReference type="Proteomes" id="UP000279384"/>
    </source>
</evidence>
<evidence type="ECO:0000259" key="1">
    <source>
        <dbReference type="PROSITE" id="PS50112"/>
    </source>
</evidence>
<dbReference type="NCBIfam" id="TIGR00254">
    <property type="entry name" value="GGDEF"/>
    <property type="match status" value="1"/>
</dbReference>
<feature type="domain" description="PAC" evidence="2">
    <location>
        <begin position="220"/>
        <end position="272"/>
    </location>
</feature>
<evidence type="ECO:0000259" key="2">
    <source>
        <dbReference type="PROSITE" id="PS50113"/>
    </source>
</evidence>
<accession>A0A495AXA4</accession>
<dbReference type="Pfam" id="PF00990">
    <property type="entry name" value="GGDEF"/>
    <property type="match status" value="1"/>
</dbReference>
<dbReference type="PANTHER" id="PTHR44757">
    <property type="entry name" value="DIGUANYLATE CYCLASE DGCP"/>
    <property type="match status" value="1"/>
</dbReference>
<dbReference type="InterPro" id="IPR052155">
    <property type="entry name" value="Biofilm_reg_signaling"/>
</dbReference>
<dbReference type="InterPro" id="IPR000160">
    <property type="entry name" value="GGDEF_dom"/>
</dbReference>